<protein>
    <submittedName>
        <fullName evidence="1">Uncharacterized protein</fullName>
    </submittedName>
</protein>
<reference evidence="1" key="1">
    <citation type="journal article" date="2014" name="Front. Microbiol.">
        <title>High frequency of phylogenetically diverse reductive dehalogenase-homologous genes in deep subseafloor sedimentary metagenomes.</title>
        <authorList>
            <person name="Kawai M."/>
            <person name="Futagami T."/>
            <person name="Toyoda A."/>
            <person name="Takaki Y."/>
            <person name="Nishi S."/>
            <person name="Hori S."/>
            <person name="Arai W."/>
            <person name="Tsubouchi T."/>
            <person name="Morono Y."/>
            <person name="Uchiyama I."/>
            <person name="Ito T."/>
            <person name="Fujiyama A."/>
            <person name="Inagaki F."/>
            <person name="Takami H."/>
        </authorList>
    </citation>
    <scope>NUCLEOTIDE SEQUENCE</scope>
    <source>
        <strain evidence="1">Expedition CK06-06</strain>
    </source>
</reference>
<dbReference type="EMBL" id="BART01038489">
    <property type="protein sequence ID" value="GAH05772.1"/>
    <property type="molecule type" value="Genomic_DNA"/>
</dbReference>
<comment type="caution">
    <text evidence="1">The sequence shown here is derived from an EMBL/GenBank/DDBJ whole genome shotgun (WGS) entry which is preliminary data.</text>
</comment>
<dbReference type="AlphaFoldDB" id="X1CDR4"/>
<sequence>MKETYEGWIKDLDKQQELSLGSTRAKLGASGIAKGSDAWKLAMDAVRSDYQKNLDEIYGSQTYKMVQDYIVGRKGVAATLGLTFDPETLETTGAIKKAL</sequence>
<feature type="non-terminal residue" evidence="1">
    <location>
        <position position="99"/>
    </location>
</feature>
<name>X1CDR4_9ZZZZ</name>
<accession>X1CDR4</accession>
<organism evidence="1">
    <name type="scientific">marine sediment metagenome</name>
    <dbReference type="NCBI Taxonomy" id="412755"/>
    <lineage>
        <taxon>unclassified sequences</taxon>
        <taxon>metagenomes</taxon>
        <taxon>ecological metagenomes</taxon>
    </lineage>
</organism>
<proteinExistence type="predicted"/>
<evidence type="ECO:0000313" key="1">
    <source>
        <dbReference type="EMBL" id="GAH05772.1"/>
    </source>
</evidence>
<gene>
    <name evidence="1" type="ORF">S01H4_63803</name>
</gene>